<protein>
    <recommendedName>
        <fullName evidence="4">Glycine zipper family protein</fullName>
    </recommendedName>
</protein>
<name>A0A1E5TC50_9FLAO</name>
<feature type="transmembrane region" description="Helical" evidence="1">
    <location>
        <begin position="91"/>
        <end position="118"/>
    </location>
</feature>
<dbReference type="OrthoDB" id="1139266at2"/>
<reference evidence="2 3" key="1">
    <citation type="submission" date="2016-05" db="EMBL/GenBank/DDBJ databases">
        <title>Draft Genome Sequence of Algibacter sp. Strain SK-16 Isolated from the Surface Water of Aburatsubo Inlet.</title>
        <authorList>
            <person name="Wong S.-K."/>
            <person name="Yoshizawa S."/>
            <person name="Nakajima Y."/>
            <person name="Ogura Y."/>
            <person name="Tetsuya H."/>
            <person name="Hamasaki K."/>
        </authorList>
    </citation>
    <scope>NUCLEOTIDE SEQUENCE [LARGE SCALE GENOMIC DNA]</scope>
    <source>
        <strain evidence="2 3">SK-16</strain>
    </source>
</reference>
<comment type="caution">
    <text evidence="2">The sequence shown here is derived from an EMBL/GenBank/DDBJ whole genome shotgun (WGS) entry which is preliminary data.</text>
</comment>
<evidence type="ECO:0000256" key="1">
    <source>
        <dbReference type="SAM" id="Phobius"/>
    </source>
</evidence>
<accession>A0A1E5TC50</accession>
<gene>
    <name evidence="2" type="ORF">A8C32_13610</name>
</gene>
<keyword evidence="1" id="KW-1133">Transmembrane helix</keyword>
<feature type="transmembrane region" description="Helical" evidence="1">
    <location>
        <begin position="124"/>
        <end position="143"/>
    </location>
</feature>
<evidence type="ECO:0000313" key="2">
    <source>
        <dbReference type="EMBL" id="OEK08941.1"/>
    </source>
</evidence>
<keyword evidence="3" id="KW-1185">Reference proteome</keyword>
<proteinExistence type="predicted"/>
<organism evidence="2 3">
    <name type="scientific">Flavivirga aquatica</name>
    <dbReference type="NCBI Taxonomy" id="1849968"/>
    <lineage>
        <taxon>Bacteria</taxon>
        <taxon>Pseudomonadati</taxon>
        <taxon>Bacteroidota</taxon>
        <taxon>Flavobacteriia</taxon>
        <taxon>Flavobacteriales</taxon>
        <taxon>Flavobacteriaceae</taxon>
        <taxon>Flavivirga</taxon>
    </lineage>
</organism>
<dbReference type="Proteomes" id="UP000095713">
    <property type="component" value="Unassembled WGS sequence"/>
</dbReference>
<dbReference type="AlphaFoldDB" id="A0A1E5TC50"/>
<keyword evidence="1" id="KW-0812">Transmembrane</keyword>
<evidence type="ECO:0008006" key="4">
    <source>
        <dbReference type="Google" id="ProtNLM"/>
    </source>
</evidence>
<evidence type="ECO:0000313" key="3">
    <source>
        <dbReference type="Proteomes" id="UP000095713"/>
    </source>
</evidence>
<keyword evidence="1" id="KW-0472">Membrane</keyword>
<dbReference type="EMBL" id="MDJD01000014">
    <property type="protein sequence ID" value="OEK08941.1"/>
    <property type="molecule type" value="Genomic_DNA"/>
</dbReference>
<sequence>MSIKETIEFFKNLLKETSTKNEIKVYQSFISILLDLGNKDLTEGQISRIEEKIKTMNLKSSPKNKRKYFNKKLTVFKQFLKDEFSLIIKGYYTSLGVSLGMVLGMCFGVIIGVITGAFGNSVRLALWSALGMIIGLTIGLIIGRNKDIASEKLNRILK</sequence>
<dbReference type="STRING" id="1849968.A8C32_13610"/>
<dbReference type="RefSeq" id="WP_069829196.1">
    <property type="nucleotide sequence ID" value="NZ_MDJD01000014.1"/>
</dbReference>